<dbReference type="GeneID" id="25917281"/>
<gene>
    <name evidence="1" type="ORF">SARC_16777</name>
</gene>
<keyword evidence="2" id="KW-1185">Reference proteome</keyword>
<reference evidence="1 2" key="1">
    <citation type="submission" date="2011-02" db="EMBL/GenBank/DDBJ databases">
        <title>The Genome Sequence of Sphaeroforma arctica JP610.</title>
        <authorList>
            <consortium name="The Broad Institute Genome Sequencing Platform"/>
            <person name="Russ C."/>
            <person name="Cuomo C."/>
            <person name="Young S.K."/>
            <person name="Zeng Q."/>
            <person name="Gargeya S."/>
            <person name="Alvarado L."/>
            <person name="Berlin A."/>
            <person name="Chapman S.B."/>
            <person name="Chen Z."/>
            <person name="Freedman E."/>
            <person name="Gellesch M."/>
            <person name="Goldberg J."/>
            <person name="Griggs A."/>
            <person name="Gujja S."/>
            <person name="Heilman E."/>
            <person name="Heiman D."/>
            <person name="Howarth C."/>
            <person name="Mehta T."/>
            <person name="Neiman D."/>
            <person name="Pearson M."/>
            <person name="Roberts A."/>
            <person name="Saif S."/>
            <person name="Shea T."/>
            <person name="Shenoy N."/>
            <person name="Sisk P."/>
            <person name="Stolte C."/>
            <person name="Sykes S."/>
            <person name="White J."/>
            <person name="Yandava C."/>
            <person name="Burger G."/>
            <person name="Gray M.W."/>
            <person name="Holland P.W.H."/>
            <person name="King N."/>
            <person name="Lang F.B.F."/>
            <person name="Roger A.J."/>
            <person name="Ruiz-Trillo I."/>
            <person name="Haas B."/>
            <person name="Nusbaum C."/>
            <person name="Birren B."/>
        </authorList>
    </citation>
    <scope>NUCLEOTIDE SEQUENCE [LARGE SCALE GENOMIC DNA]</scope>
    <source>
        <strain evidence="1 2">JP610</strain>
    </source>
</reference>
<name>A0A0L0F259_9EUKA</name>
<evidence type="ECO:0000313" key="1">
    <source>
        <dbReference type="EMBL" id="KNC70694.1"/>
    </source>
</evidence>
<proteinExistence type="predicted"/>
<dbReference type="Proteomes" id="UP000054560">
    <property type="component" value="Unassembled WGS sequence"/>
</dbReference>
<protein>
    <submittedName>
        <fullName evidence="1">Uncharacterized protein</fullName>
    </submittedName>
</protein>
<organism evidence="1 2">
    <name type="scientific">Sphaeroforma arctica JP610</name>
    <dbReference type="NCBI Taxonomy" id="667725"/>
    <lineage>
        <taxon>Eukaryota</taxon>
        <taxon>Ichthyosporea</taxon>
        <taxon>Ichthyophonida</taxon>
        <taxon>Sphaeroforma</taxon>
    </lineage>
</organism>
<dbReference type="AlphaFoldDB" id="A0A0L0F259"/>
<sequence length="52" mass="5766">MEVLGKDFSVGLGNGSGSVKHRRRSTMDTSSGSLSHYQRYAMVIFVSIKQCR</sequence>
<accession>A0A0L0F259</accession>
<dbReference type="RefSeq" id="XP_014144596.1">
    <property type="nucleotide sequence ID" value="XM_014289121.1"/>
</dbReference>
<evidence type="ECO:0000313" key="2">
    <source>
        <dbReference type="Proteomes" id="UP000054560"/>
    </source>
</evidence>
<dbReference type="EMBL" id="KQ250456">
    <property type="protein sequence ID" value="KNC70694.1"/>
    <property type="molecule type" value="Genomic_DNA"/>
</dbReference>
<feature type="non-terminal residue" evidence="1">
    <location>
        <position position="52"/>
    </location>
</feature>